<dbReference type="AlphaFoldDB" id="A0A2U2BZE5"/>
<evidence type="ECO:0000313" key="1">
    <source>
        <dbReference type="EMBL" id="PWE20415.1"/>
    </source>
</evidence>
<dbReference type="RefSeq" id="WP_109158649.1">
    <property type="nucleotide sequence ID" value="NZ_QEYI01000007.1"/>
</dbReference>
<proteinExistence type="predicted"/>
<name>A0A2U2BZE5_9BACT</name>
<protein>
    <submittedName>
        <fullName evidence="1">Uncharacterized protein</fullName>
    </submittedName>
</protein>
<organism evidence="1 2">
    <name type="scientific">Aliarcobacter skirrowii</name>
    <dbReference type="NCBI Taxonomy" id="28200"/>
    <lineage>
        <taxon>Bacteria</taxon>
        <taxon>Pseudomonadati</taxon>
        <taxon>Campylobacterota</taxon>
        <taxon>Epsilonproteobacteria</taxon>
        <taxon>Campylobacterales</taxon>
        <taxon>Arcobacteraceae</taxon>
        <taxon>Aliarcobacter</taxon>
    </lineage>
</organism>
<accession>A0A2U2BZE5</accession>
<evidence type="ECO:0000313" key="2">
    <source>
        <dbReference type="Proteomes" id="UP000245014"/>
    </source>
</evidence>
<dbReference type="Proteomes" id="UP000245014">
    <property type="component" value="Unassembled WGS sequence"/>
</dbReference>
<gene>
    <name evidence="1" type="ORF">DF188_08065</name>
</gene>
<comment type="caution">
    <text evidence="1">The sequence shown here is derived from an EMBL/GenBank/DDBJ whole genome shotgun (WGS) entry which is preliminary data.</text>
</comment>
<dbReference type="EMBL" id="QEYI01000007">
    <property type="protein sequence ID" value="PWE20415.1"/>
    <property type="molecule type" value="Genomic_DNA"/>
</dbReference>
<reference evidence="1 2" key="1">
    <citation type="submission" date="2018-05" db="EMBL/GenBank/DDBJ databases">
        <title>Antimicrobial susceptibility testing and genomic analysis of Arcobacter skirrowii strains and one Arcobacter butzleri isolated from German poultry farms.</title>
        <authorList>
            <person name="Haenel I."/>
            <person name="Hotzel H."/>
            <person name="Tomaso H."/>
            <person name="Busch A."/>
        </authorList>
    </citation>
    <scope>NUCLEOTIDE SEQUENCE [LARGE SCALE GENOMIC DNA]</scope>
    <source>
        <strain evidence="2">v</strain>
    </source>
</reference>
<sequence>MEVILNSENEQNIAKLFALKNIAYNQTLKEYVHLFNQLQNIPFENKLNRMLDYKIQDLTTVVIEKNIDCNMLQENIIATYDFLKMMDGYISSNLDYLSETFAFCNDYKMISNTERMIVNECYVYARYIQIICSTDFYKTFKDNYMHTYNLLNKEIKIGYLRLLKNKLSEIFC</sequence>